<dbReference type="PANTHER" id="PTHR45987">
    <property type="entry name" value="39S RIBOSOMAL PROTEIN L12"/>
    <property type="match status" value="1"/>
</dbReference>
<dbReference type="GO" id="GO:0006412">
    <property type="term" value="P:translation"/>
    <property type="evidence" value="ECO:0007669"/>
    <property type="project" value="InterPro"/>
</dbReference>
<dbReference type="HAMAP" id="MF_00368">
    <property type="entry name" value="Ribosomal_bL12"/>
    <property type="match status" value="1"/>
</dbReference>
<accession>A0A1W0WD81</accession>
<reference evidence="7" key="1">
    <citation type="submission" date="2017-01" db="EMBL/GenBank/DDBJ databases">
        <title>Comparative genomics of anhydrobiosis in the tardigrade Hypsibius dujardini.</title>
        <authorList>
            <person name="Yoshida Y."/>
            <person name="Koutsovoulos G."/>
            <person name="Laetsch D."/>
            <person name="Stevens L."/>
            <person name="Kumar S."/>
            <person name="Horikawa D."/>
            <person name="Ishino K."/>
            <person name="Komine S."/>
            <person name="Tomita M."/>
            <person name="Blaxter M."/>
            <person name="Arakawa K."/>
        </authorList>
    </citation>
    <scope>NUCLEOTIDE SEQUENCE [LARGE SCALE GENOMIC DNA]</scope>
    <source>
        <strain evidence="7">Z151</strain>
    </source>
</reference>
<keyword evidence="2 6" id="KW-0689">Ribosomal protein</keyword>
<dbReference type="GO" id="GO:0003735">
    <property type="term" value="F:structural constituent of ribosome"/>
    <property type="evidence" value="ECO:0007669"/>
    <property type="project" value="InterPro"/>
</dbReference>
<dbReference type="GO" id="GO:0003729">
    <property type="term" value="F:mRNA binding"/>
    <property type="evidence" value="ECO:0007669"/>
    <property type="project" value="TreeGrafter"/>
</dbReference>
<dbReference type="PANTHER" id="PTHR45987:SF4">
    <property type="entry name" value="LARGE RIBOSOMAL SUBUNIT PROTEIN BL12M"/>
    <property type="match status" value="1"/>
</dbReference>
<feature type="domain" description="Large ribosomal subunit protein bL12 oligomerization" evidence="5">
    <location>
        <begin position="76"/>
        <end position="121"/>
    </location>
</feature>
<name>A0A1W0WD81_HYPEX</name>
<dbReference type="InterPro" id="IPR000206">
    <property type="entry name" value="Ribosomal_bL12"/>
</dbReference>
<evidence type="ECO:0000313" key="7">
    <source>
        <dbReference type="Proteomes" id="UP000192578"/>
    </source>
</evidence>
<dbReference type="Pfam" id="PF00542">
    <property type="entry name" value="Ribosomal_L12"/>
    <property type="match status" value="1"/>
</dbReference>
<gene>
    <name evidence="6" type="ORF">BV898_12635</name>
</gene>
<dbReference type="FunFam" id="3.30.1390.10:FF:000001">
    <property type="entry name" value="50S ribosomal protein L7/L12"/>
    <property type="match status" value="1"/>
</dbReference>
<dbReference type="AlphaFoldDB" id="A0A1W0WD81"/>
<dbReference type="Gene3D" id="3.30.1390.10">
    <property type="match status" value="1"/>
</dbReference>
<dbReference type="EMBL" id="MTYJ01000130">
    <property type="protein sequence ID" value="OQV13093.1"/>
    <property type="molecule type" value="Genomic_DNA"/>
</dbReference>
<evidence type="ECO:0000256" key="1">
    <source>
        <dbReference type="ARBA" id="ARBA00007197"/>
    </source>
</evidence>
<dbReference type="SUPFAM" id="SSF48300">
    <property type="entry name" value="Ribosomal protein L7/12, oligomerisation (N-terminal) domain"/>
    <property type="match status" value="1"/>
</dbReference>
<dbReference type="InterPro" id="IPR013823">
    <property type="entry name" value="Ribosomal_bL12_C"/>
</dbReference>
<feature type="domain" description="Large ribosomal subunit protein bL12 C-terminal" evidence="4">
    <location>
        <begin position="138"/>
        <end position="205"/>
    </location>
</feature>
<dbReference type="InterPro" id="IPR014719">
    <property type="entry name" value="Ribosomal_bL12_C/ClpS-like"/>
</dbReference>
<comment type="similarity">
    <text evidence="1">Belongs to the bacterial ribosomal protein bL12 family.</text>
</comment>
<evidence type="ECO:0000256" key="2">
    <source>
        <dbReference type="ARBA" id="ARBA00022980"/>
    </source>
</evidence>
<keyword evidence="7" id="KW-1185">Reference proteome</keyword>
<keyword evidence="3" id="KW-0687">Ribonucleoprotein</keyword>
<comment type="caution">
    <text evidence="6">The sequence shown here is derived from an EMBL/GenBank/DDBJ whole genome shotgun (WGS) entry which is preliminary data.</text>
</comment>
<evidence type="ECO:0000259" key="4">
    <source>
        <dbReference type="Pfam" id="PF00542"/>
    </source>
</evidence>
<dbReference type="InterPro" id="IPR008932">
    <property type="entry name" value="Ribosomal_bL12_oligo"/>
</dbReference>
<dbReference type="GO" id="GO:0005762">
    <property type="term" value="C:mitochondrial large ribosomal subunit"/>
    <property type="evidence" value="ECO:0007669"/>
    <property type="project" value="TreeGrafter"/>
</dbReference>
<dbReference type="Pfam" id="PF16320">
    <property type="entry name" value="Ribosomal_L12_N"/>
    <property type="match status" value="1"/>
</dbReference>
<dbReference type="InterPro" id="IPR036235">
    <property type="entry name" value="Ribosomal_bL12_oligo_N_sf"/>
</dbReference>
<dbReference type="Gene3D" id="1.20.5.710">
    <property type="entry name" value="Single helix bin"/>
    <property type="match status" value="1"/>
</dbReference>
<dbReference type="SUPFAM" id="SSF54736">
    <property type="entry name" value="ClpS-like"/>
    <property type="match status" value="1"/>
</dbReference>
<protein>
    <submittedName>
        <fullName evidence="6">39S ribosomal protein L12, mitochondrial</fullName>
    </submittedName>
</protein>
<sequence>MSARLVLNMRHHLCRQAGSSLLRTEPLSARISSPAPCLSSVFVRYQSVQVPPLEELHATPIPIPQPSGVQKDYPPKIVELVDQISGLTLVEVADLTELLKKHLKIPDQAFMGSFSAGPVVAAVASEDEAPKKKEKTTFTVRLTKFDDAKKVPLIKEIKTIVEGLNLVQAKKYVETLPQVVRSDIPKEEAEKLKAQLEAAGGTVELA</sequence>
<evidence type="ECO:0000259" key="5">
    <source>
        <dbReference type="Pfam" id="PF16320"/>
    </source>
</evidence>
<organism evidence="6 7">
    <name type="scientific">Hypsibius exemplaris</name>
    <name type="common">Freshwater tardigrade</name>
    <dbReference type="NCBI Taxonomy" id="2072580"/>
    <lineage>
        <taxon>Eukaryota</taxon>
        <taxon>Metazoa</taxon>
        <taxon>Ecdysozoa</taxon>
        <taxon>Tardigrada</taxon>
        <taxon>Eutardigrada</taxon>
        <taxon>Parachela</taxon>
        <taxon>Hypsibioidea</taxon>
        <taxon>Hypsibiidae</taxon>
        <taxon>Hypsibius</taxon>
    </lineage>
</organism>
<dbReference type="Proteomes" id="UP000192578">
    <property type="component" value="Unassembled WGS sequence"/>
</dbReference>
<evidence type="ECO:0000313" key="6">
    <source>
        <dbReference type="EMBL" id="OQV13093.1"/>
    </source>
</evidence>
<dbReference type="CDD" id="cd00387">
    <property type="entry name" value="Ribosomal_L7_L12"/>
    <property type="match status" value="1"/>
</dbReference>
<dbReference type="OrthoDB" id="250175at2759"/>
<proteinExistence type="inferred from homology"/>
<evidence type="ECO:0000256" key="3">
    <source>
        <dbReference type="ARBA" id="ARBA00023274"/>
    </source>
</evidence>